<dbReference type="Proteomes" id="UP000621799">
    <property type="component" value="Unassembled WGS sequence"/>
</dbReference>
<accession>A0A928VXP1</accession>
<dbReference type="GO" id="GO:0016020">
    <property type="term" value="C:membrane"/>
    <property type="evidence" value="ECO:0007669"/>
    <property type="project" value="TreeGrafter"/>
</dbReference>
<evidence type="ECO:0000313" key="4">
    <source>
        <dbReference type="Proteomes" id="UP000621799"/>
    </source>
</evidence>
<dbReference type="PANTHER" id="PTHR43798">
    <property type="entry name" value="MONOACYLGLYCEROL LIPASE"/>
    <property type="match status" value="1"/>
</dbReference>
<evidence type="ECO:0000259" key="2">
    <source>
        <dbReference type="Pfam" id="PF00561"/>
    </source>
</evidence>
<keyword evidence="1 3" id="KW-0378">Hydrolase</keyword>
<dbReference type="PANTHER" id="PTHR43798:SF31">
    <property type="entry name" value="AB HYDROLASE SUPERFAMILY PROTEIN YCLE"/>
    <property type="match status" value="1"/>
</dbReference>
<dbReference type="InterPro" id="IPR050266">
    <property type="entry name" value="AB_hydrolase_sf"/>
</dbReference>
<comment type="caution">
    <text evidence="3">The sequence shown here is derived from an EMBL/GenBank/DDBJ whole genome shotgun (WGS) entry which is preliminary data.</text>
</comment>
<reference evidence="3" key="1">
    <citation type="submission" date="2020-10" db="EMBL/GenBank/DDBJ databases">
        <authorList>
            <person name="Castelo-Branco R."/>
            <person name="Eusebio N."/>
            <person name="Adriana R."/>
            <person name="Vieira A."/>
            <person name="Brugerolle De Fraissinette N."/>
            <person name="Rezende De Castro R."/>
            <person name="Schneider M.P."/>
            <person name="Vasconcelos V."/>
            <person name="Leao P.N."/>
        </authorList>
    </citation>
    <scope>NUCLEOTIDE SEQUENCE</scope>
    <source>
        <strain evidence="3">LEGE 11467</strain>
    </source>
</reference>
<dbReference type="InterPro" id="IPR000073">
    <property type="entry name" value="AB_hydrolase_1"/>
</dbReference>
<dbReference type="Pfam" id="PF00561">
    <property type="entry name" value="Abhydrolase_1"/>
    <property type="match status" value="1"/>
</dbReference>
<evidence type="ECO:0000313" key="3">
    <source>
        <dbReference type="EMBL" id="MBE9041193.1"/>
    </source>
</evidence>
<proteinExistence type="predicted"/>
<evidence type="ECO:0000256" key="1">
    <source>
        <dbReference type="ARBA" id="ARBA00022801"/>
    </source>
</evidence>
<gene>
    <name evidence="3" type="ORF">IQ235_10425</name>
</gene>
<dbReference type="PRINTS" id="PR00111">
    <property type="entry name" value="ABHYDROLASE"/>
</dbReference>
<dbReference type="RefSeq" id="WP_264321419.1">
    <property type="nucleotide sequence ID" value="NZ_JADEXN010000162.1"/>
</dbReference>
<dbReference type="EMBL" id="JADEXN010000162">
    <property type="protein sequence ID" value="MBE9041193.1"/>
    <property type="molecule type" value="Genomic_DNA"/>
</dbReference>
<dbReference type="AlphaFoldDB" id="A0A928VXP1"/>
<sequence length="288" mass="32781">MPYLQIRGVEHYYEWVRSPDCSATQPVMVFLHGWGGSARYWQSTAESISTQFACLLYDLRGFGRSRLPQNAEIDSQIDSQIDCELETYAEDLAELLDSLGIEKVYLNAHSMGATIATLFLNRYPQRVERAILTCSGIFEYNEQAFKAFHKFGGQVVKVRPRLLLWIPGVDRIFMARFLHRSLPSQLRREFLEDFILADYQAALGTIYTSVSQKMALGMPEEFARIQTPTLLVSGEYDRIIPAEMGERAASLSENVEYALIRDTGHFPMLEDASSYLAAVRSFLESSDR</sequence>
<name>A0A928VXP1_9CYAN</name>
<dbReference type="SUPFAM" id="SSF53474">
    <property type="entry name" value="alpha/beta-Hydrolases"/>
    <property type="match status" value="1"/>
</dbReference>
<protein>
    <submittedName>
        <fullName evidence="3">Alpha/beta hydrolase</fullName>
    </submittedName>
</protein>
<dbReference type="InterPro" id="IPR029058">
    <property type="entry name" value="AB_hydrolase_fold"/>
</dbReference>
<dbReference type="GO" id="GO:0016787">
    <property type="term" value="F:hydrolase activity"/>
    <property type="evidence" value="ECO:0007669"/>
    <property type="project" value="UniProtKB-KW"/>
</dbReference>
<dbReference type="Gene3D" id="3.40.50.1820">
    <property type="entry name" value="alpha/beta hydrolase"/>
    <property type="match status" value="1"/>
</dbReference>
<organism evidence="3 4">
    <name type="scientific">Zarconia navalis LEGE 11467</name>
    <dbReference type="NCBI Taxonomy" id="1828826"/>
    <lineage>
        <taxon>Bacteria</taxon>
        <taxon>Bacillati</taxon>
        <taxon>Cyanobacteriota</taxon>
        <taxon>Cyanophyceae</taxon>
        <taxon>Oscillatoriophycideae</taxon>
        <taxon>Oscillatoriales</taxon>
        <taxon>Oscillatoriales incertae sedis</taxon>
        <taxon>Zarconia</taxon>
        <taxon>Zarconia navalis</taxon>
    </lineage>
</organism>
<feature type="domain" description="AB hydrolase-1" evidence="2">
    <location>
        <begin position="26"/>
        <end position="271"/>
    </location>
</feature>
<keyword evidence="4" id="KW-1185">Reference proteome</keyword>